<dbReference type="PANTHER" id="PTHR14503">
    <property type="entry name" value="MITOCHONDRIAL RIBOSOMAL PROTEIN 34 FAMILY MEMBER"/>
    <property type="match status" value="1"/>
</dbReference>
<gene>
    <name evidence="6" type="primary">mRpL34-L</name>
    <name evidence="6" type="ORF">Hamer_G003737</name>
</gene>
<evidence type="ECO:0000256" key="2">
    <source>
        <dbReference type="ARBA" id="ARBA00022980"/>
    </source>
</evidence>
<keyword evidence="2 6" id="KW-0689">Ribosomal protein</keyword>
<keyword evidence="3" id="KW-0687">Ribonucleoprotein</keyword>
<evidence type="ECO:0000256" key="4">
    <source>
        <dbReference type="ARBA" id="ARBA00035274"/>
    </source>
</evidence>
<dbReference type="Proteomes" id="UP000747542">
    <property type="component" value="Unassembled WGS sequence"/>
</dbReference>
<evidence type="ECO:0000313" key="7">
    <source>
        <dbReference type="Proteomes" id="UP000747542"/>
    </source>
</evidence>
<dbReference type="FunFam" id="1.10.287.3980:FF:000001">
    <property type="entry name" value="Mitochondrial ribosomal protein L34"/>
    <property type="match status" value="1"/>
</dbReference>
<comment type="caution">
    <text evidence="6">The sequence shown here is derived from an EMBL/GenBank/DDBJ whole genome shotgun (WGS) entry which is preliminary data.</text>
</comment>
<accession>A0A8J5TLU0</accession>
<dbReference type="InterPro" id="IPR000271">
    <property type="entry name" value="Ribosomal_bL34"/>
</dbReference>
<dbReference type="AlphaFoldDB" id="A0A8J5TLU0"/>
<dbReference type="GO" id="GO:0006412">
    <property type="term" value="P:translation"/>
    <property type="evidence" value="ECO:0007669"/>
    <property type="project" value="InterPro"/>
</dbReference>
<reference evidence="6" key="1">
    <citation type="journal article" date="2021" name="Sci. Adv.">
        <title>The American lobster genome reveals insights on longevity, neural, and immune adaptations.</title>
        <authorList>
            <person name="Polinski J.M."/>
            <person name="Zimin A.V."/>
            <person name="Clark K.F."/>
            <person name="Kohn A.B."/>
            <person name="Sadowski N."/>
            <person name="Timp W."/>
            <person name="Ptitsyn A."/>
            <person name="Khanna P."/>
            <person name="Romanova D.Y."/>
            <person name="Williams P."/>
            <person name="Greenwood S.J."/>
            <person name="Moroz L.L."/>
            <person name="Walt D.R."/>
            <person name="Bodnar A.G."/>
        </authorList>
    </citation>
    <scope>NUCLEOTIDE SEQUENCE</scope>
    <source>
        <strain evidence="6">GMGI-L3</strain>
    </source>
</reference>
<name>A0A8J5TLU0_HOMAM</name>
<evidence type="ECO:0000256" key="1">
    <source>
        <dbReference type="ARBA" id="ARBA00010111"/>
    </source>
</evidence>
<evidence type="ECO:0000256" key="5">
    <source>
        <dbReference type="ARBA" id="ARBA00035434"/>
    </source>
</evidence>
<dbReference type="Pfam" id="PF00468">
    <property type="entry name" value="Ribosomal_L34"/>
    <property type="match status" value="1"/>
</dbReference>
<comment type="similarity">
    <text evidence="1">Belongs to the bacterial ribosomal protein bL34 family.</text>
</comment>
<sequence>MSSLLSMLRVPSVSGVMLGSWRTLFTRPQVPHALTTTPTPVFGLTGSSSQGLLALPLPSSGVIGRTNVRNHFPRPSEKRRISRHGWKVRMSTPAGRKILMRRLLKGRHILSH</sequence>
<evidence type="ECO:0000256" key="3">
    <source>
        <dbReference type="ARBA" id="ARBA00023274"/>
    </source>
</evidence>
<dbReference type="OrthoDB" id="431691at2759"/>
<protein>
    <recommendedName>
        <fullName evidence="4">Large ribosomal subunit protein bL34m</fullName>
    </recommendedName>
    <alternativeName>
        <fullName evidence="5">39S ribosomal protein L34, mitochondrial</fullName>
    </alternativeName>
</protein>
<organism evidence="6 7">
    <name type="scientific">Homarus americanus</name>
    <name type="common">American lobster</name>
    <dbReference type="NCBI Taxonomy" id="6706"/>
    <lineage>
        <taxon>Eukaryota</taxon>
        <taxon>Metazoa</taxon>
        <taxon>Ecdysozoa</taxon>
        <taxon>Arthropoda</taxon>
        <taxon>Crustacea</taxon>
        <taxon>Multicrustacea</taxon>
        <taxon>Malacostraca</taxon>
        <taxon>Eumalacostraca</taxon>
        <taxon>Eucarida</taxon>
        <taxon>Decapoda</taxon>
        <taxon>Pleocyemata</taxon>
        <taxon>Astacidea</taxon>
        <taxon>Nephropoidea</taxon>
        <taxon>Nephropidae</taxon>
        <taxon>Homarus</taxon>
    </lineage>
</organism>
<dbReference type="GO" id="GO:0003735">
    <property type="term" value="F:structural constituent of ribosome"/>
    <property type="evidence" value="ECO:0007669"/>
    <property type="project" value="InterPro"/>
</dbReference>
<dbReference type="EMBL" id="JAHLQT010000697">
    <property type="protein sequence ID" value="KAG7177991.1"/>
    <property type="molecule type" value="Genomic_DNA"/>
</dbReference>
<proteinExistence type="inferred from homology"/>
<keyword evidence="7" id="KW-1185">Reference proteome</keyword>
<dbReference type="GO" id="GO:0005762">
    <property type="term" value="C:mitochondrial large ribosomal subunit"/>
    <property type="evidence" value="ECO:0007669"/>
    <property type="project" value="TreeGrafter"/>
</dbReference>
<evidence type="ECO:0000313" key="6">
    <source>
        <dbReference type="EMBL" id="KAG7177991.1"/>
    </source>
</evidence>
<dbReference type="PANTHER" id="PTHR14503:SF4">
    <property type="entry name" value="LARGE RIBOSOMAL SUBUNIT PROTEIN BL34M"/>
    <property type="match status" value="1"/>
</dbReference>